<evidence type="ECO:0000313" key="3">
    <source>
        <dbReference type="EMBL" id="PKY73013.1"/>
    </source>
</evidence>
<proteinExistence type="predicted"/>
<evidence type="ECO:0000313" key="4">
    <source>
        <dbReference type="Proteomes" id="UP000235122"/>
    </source>
</evidence>
<gene>
    <name evidence="3" type="ORF">CYJ19_04870</name>
</gene>
<dbReference type="Proteomes" id="UP000235122">
    <property type="component" value="Unassembled WGS sequence"/>
</dbReference>
<dbReference type="Pfam" id="PF04023">
    <property type="entry name" value="FeoA"/>
    <property type="match status" value="1"/>
</dbReference>
<comment type="caution">
    <text evidence="3">The sequence shown here is derived from an EMBL/GenBank/DDBJ whole genome shotgun (WGS) entry which is preliminary data.</text>
</comment>
<accession>A0A2I1IPG3</accession>
<protein>
    <submittedName>
        <fullName evidence="3">Ferrous iron transport protein A</fullName>
    </submittedName>
</protein>
<dbReference type="STRING" id="33007.HMPREF3198_01246"/>
<evidence type="ECO:0000259" key="2">
    <source>
        <dbReference type="Pfam" id="PF04023"/>
    </source>
</evidence>
<dbReference type="Gene3D" id="2.30.30.90">
    <property type="match status" value="1"/>
</dbReference>
<feature type="domain" description="Ferrous iron transporter FeoA-like" evidence="2">
    <location>
        <begin position="5"/>
        <end position="66"/>
    </location>
</feature>
<evidence type="ECO:0000256" key="1">
    <source>
        <dbReference type="ARBA" id="ARBA00023004"/>
    </source>
</evidence>
<keyword evidence="4" id="KW-1185">Reference proteome</keyword>
<sequence>MPRLKRARIIKVRVAEQHSLRLSELGIRAGANLAVVGKGGMGGVVINISGSRLAVDHRSAGCIEVEEIA</sequence>
<dbReference type="InterPro" id="IPR007167">
    <property type="entry name" value="Fe-transptr_FeoA-like"/>
</dbReference>
<dbReference type="AlphaFoldDB" id="A0A2I1IPG3"/>
<dbReference type="InterPro" id="IPR008988">
    <property type="entry name" value="Transcriptional_repressor_C"/>
</dbReference>
<name>A0A2I1IPG3_9ACTO</name>
<dbReference type="GO" id="GO:0046914">
    <property type="term" value="F:transition metal ion binding"/>
    <property type="evidence" value="ECO:0007669"/>
    <property type="project" value="InterPro"/>
</dbReference>
<organism evidence="3 4">
    <name type="scientific">Winkia neuii</name>
    <dbReference type="NCBI Taxonomy" id="33007"/>
    <lineage>
        <taxon>Bacteria</taxon>
        <taxon>Bacillati</taxon>
        <taxon>Actinomycetota</taxon>
        <taxon>Actinomycetes</taxon>
        <taxon>Actinomycetales</taxon>
        <taxon>Actinomycetaceae</taxon>
        <taxon>Winkia</taxon>
    </lineage>
</organism>
<keyword evidence="1" id="KW-0408">Iron</keyword>
<reference evidence="3 4" key="1">
    <citation type="submission" date="2017-12" db="EMBL/GenBank/DDBJ databases">
        <title>Phylogenetic diversity of female urinary microbiome.</title>
        <authorList>
            <person name="Thomas-White K."/>
            <person name="Wolfe A.J."/>
        </authorList>
    </citation>
    <scope>NUCLEOTIDE SEQUENCE [LARGE SCALE GENOMIC DNA]</scope>
    <source>
        <strain evidence="3 4">UMB0402</strain>
    </source>
</reference>
<dbReference type="InterPro" id="IPR038157">
    <property type="entry name" value="FeoA_core_dom"/>
</dbReference>
<dbReference type="SUPFAM" id="SSF50037">
    <property type="entry name" value="C-terminal domain of transcriptional repressors"/>
    <property type="match status" value="1"/>
</dbReference>
<dbReference type="EMBL" id="PKKO01000002">
    <property type="protein sequence ID" value="PKY73013.1"/>
    <property type="molecule type" value="Genomic_DNA"/>
</dbReference>